<evidence type="ECO:0000256" key="1">
    <source>
        <dbReference type="ARBA" id="ARBA00004141"/>
    </source>
</evidence>
<feature type="transmembrane region" description="Helical" evidence="9">
    <location>
        <begin position="555"/>
        <end position="581"/>
    </location>
</feature>
<evidence type="ECO:0000259" key="10">
    <source>
        <dbReference type="Pfam" id="PF01490"/>
    </source>
</evidence>
<feature type="transmembrane region" description="Helical" evidence="9">
    <location>
        <begin position="118"/>
        <end position="138"/>
    </location>
</feature>
<comment type="subcellular location">
    <subcellularLocation>
        <location evidence="1">Membrane</location>
        <topology evidence="1">Multi-pass membrane protein</topology>
    </subcellularLocation>
</comment>
<organism evidence="11 12">
    <name type="scientific">Arctia plantaginis</name>
    <name type="common">Wood tiger moth</name>
    <name type="synonym">Phalaena plantaginis</name>
    <dbReference type="NCBI Taxonomy" id="874455"/>
    <lineage>
        <taxon>Eukaryota</taxon>
        <taxon>Metazoa</taxon>
        <taxon>Ecdysozoa</taxon>
        <taxon>Arthropoda</taxon>
        <taxon>Hexapoda</taxon>
        <taxon>Insecta</taxon>
        <taxon>Pterygota</taxon>
        <taxon>Neoptera</taxon>
        <taxon>Endopterygota</taxon>
        <taxon>Lepidoptera</taxon>
        <taxon>Glossata</taxon>
        <taxon>Ditrysia</taxon>
        <taxon>Noctuoidea</taxon>
        <taxon>Erebidae</taxon>
        <taxon>Arctiinae</taxon>
        <taxon>Arctia</taxon>
    </lineage>
</organism>
<feature type="region of interest" description="Disordered" evidence="8">
    <location>
        <begin position="1003"/>
        <end position="1082"/>
    </location>
</feature>
<keyword evidence="12" id="KW-1185">Reference proteome</keyword>
<feature type="compositionally biased region" description="Basic and acidic residues" evidence="8">
    <location>
        <begin position="728"/>
        <end position="746"/>
    </location>
</feature>
<evidence type="ECO:0000256" key="9">
    <source>
        <dbReference type="SAM" id="Phobius"/>
    </source>
</evidence>
<feature type="transmembrane region" description="Helical" evidence="9">
    <location>
        <begin position="144"/>
        <end position="164"/>
    </location>
</feature>
<feature type="transmembrane region" description="Helical" evidence="9">
    <location>
        <begin position="266"/>
        <end position="294"/>
    </location>
</feature>
<accession>A0A8S1BNH0</accession>
<dbReference type="Proteomes" id="UP000494106">
    <property type="component" value="Unassembled WGS sequence"/>
</dbReference>
<feature type="transmembrane region" description="Helical" evidence="9">
    <location>
        <begin position="225"/>
        <end position="245"/>
    </location>
</feature>
<feature type="region of interest" description="Disordered" evidence="8">
    <location>
        <begin position="659"/>
        <end position="691"/>
    </location>
</feature>
<feature type="compositionally biased region" description="Polar residues" evidence="8">
    <location>
        <begin position="1018"/>
        <end position="1033"/>
    </location>
</feature>
<keyword evidence="3 9" id="KW-0812">Transmembrane</keyword>
<evidence type="ECO:0000256" key="8">
    <source>
        <dbReference type="SAM" id="MobiDB-lite"/>
    </source>
</evidence>
<keyword evidence="6 9" id="KW-0472">Membrane</keyword>
<feature type="transmembrane region" description="Helical" evidence="9">
    <location>
        <begin position="6"/>
        <end position="24"/>
    </location>
</feature>
<dbReference type="EMBL" id="CADEBC010000733">
    <property type="protein sequence ID" value="CAB3260293.1"/>
    <property type="molecule type" value="Genomic_DNA"/>
</dbReference>
<evidence type="ECO:0000256" key="3">
    <source>
        <dbReference type="ARBA" id="ARBA00022692"/>
    </source>
</evidence>
<dbReference type="OrthoDB" id="513400at2759"/>
<feature type="region of interest" description="Disordered" evidence="8">
    <location>
        <begin position="714"/>
        <end position="758"/>
    </location>
</feature>
<reference evidence="11 12" key="1">
    <citation type="submission" date="2020-04" db="EMBL/GenBank/DDBJ databases">
        <authorList>
            <person name="Wallbank WR R."/>
            <person name="Pardo Diaz C."/>
            <person name="Kozak K."/>
            <person name="Martin S."/>
            <person name="Jiggins C."/>
            <person name="Moest M."/>
            <person name="Warren A I."/>
            <person name="Byers J.R.P. K."/>
            <person name="Montejo-Kovacevich G."/>
            <person name="Yen C E."/>
        </authorList>
    </citation>
    <scope>NUCLEOTIDE SEQUENCE [LARGE SCALE GENOMIC DNA]</scope>
</reference>
<keyword evidence="7" id="KW-0175">Coiled coil</keyword>
<dbReference type="AlphaFoldDB" id="A0A8S1BNH0"/>
<evidence type="ECO:0000313" key="11">
    <source>
        <dbReference type="EMBL" id="CAB3260293.1"/>
    </source>
</evidence>
<dbReference type="GO" id="GO:0015179">
    <property type="term" value="F:L-amino acid transmembrane transporter activity"/>
    <property type="evidence" value="ECO:0007669"/>
    <property type="project" value="TreeGrafter"/>
</dbReference>
<evidence type="ECO:0000256" key="4">
    <source>
        <dbReference type="ARBA" id="ARBA00022970"/>
    </source>
</evidence>
<evidence type="ECO:0000313" key="12">
    <source>
        <dbReference type="Proteomes" id="UP000494106"/>
    </source>
</evidence>
<feature type="transmembrane region" description="Helical" evidence="9">
    <location>
        <begin position="530"/>
        <end position="549"/>
    </location>
</feature>
<comment type="caution">
    <text evidence="11">The sequence shown here is derived from an EMBL/GenBank/DDBJ whole genome shotgun (WGS) entry which is preliminary data.</text>
</comment>
<dbReference type="PANTHER" id="PTHR22950:SF646">
    <property type="entry name" value="SODIUM-COUPLED NEUTRAL AMINO ACID TRANSPORTER 10-RELATED"/>
    <property type="match status" value="1"/>
</dbReference>
<feature type="transmembrane region" description="Helical" evidence="9">
    <location>
        <begin position="441"/>
        <end position="461"/>
    </location>
</feature>
<name>A0A8S1BNH0_ARCPL</name>
<protein>
    <recommendedName>
        <fullName evidence="10">Amino acid transporter transmembrane domain-containing protein</fullName>
    </recommendedName>
</protein>
<feature type="transmembrane region" description="Helical" evidence="9">
    <location>
        <begin position="588"/>
        <end position="607"/>
    </location>
</feature>
<evidence type="ECO:0000256" key="6">
    <source>
        <dbReference type="ARBA" id="ARBA00023136"/>
    </source>
</evidence>
<feature type="transmembrane region" description="Helical" evidence="9">
    <location>
        <begin position="314"/>
        <end position="334"/>
    </location>
</feature>
<dbReference type="GO" id="GO:0016020">
    <property type="term" value="C:membrane"/>
    <property type="evidence" value="ECO:0007669"/>
    <property type="project" value="UniProtKB-SubCell"/>
</dbReference>
<feature type="transmembrane region" description="Helical" evidence="9">
    <location>
        <begin position="341"/>
        <end position="364"/>
    </location>
</feature>
<evidence type="ECO:0000256" key="7">
    <source>
        <dbReference type="SAM" id="Coils"/>
    </source>
</evidence>
<keyword evidence="4" id="KW-0029">Amino-acid transport</keyword>
<proteinExistence type="predicted"/>
<feature type="domain" description="Amino acid transporter transmembrane" evidence="10">
    <location>
        <begin position="7"/>
        <end position="372"/>
    </location>
</feature>
<sequence>MGTTGLSITLANSIIGVGILAMPFCFQQCGLLLGGLILLSMGFMSRLCCYFLLKSALLARRRNFEFLAFHVFGSAGKMAVELGIIGFLMGTCIAYFVVVGDLGPQIIAKMFNINQSDILRTSIMVIVSLVCVLPLGLLRNVDSLSNVSAATICFYVCLVMKVITEAASQLMTSDWHRRVEMWRPAGLLQCVPIISMALFCQTQLFEIFESLPTLSLEKMNLVTKNAINICTVVYFTLGVFGYIAFSSHDISGNILMSLSPTMASDVIKLGFVMSVAFSFPLIIFPCRASLYSFLYKKVHSSHHDHIINHSIPETTFRCITVAIIAVSLFVSVLIPNIELVLGLVGSTIGVLICVVFPAACFVHVTYKNTNERLLAKVITEAASQLMTSDWHRRVEMWRPAGLLQCVPIISMALFCQTQLFEIFESLPTLSLEKMNLVTKNAINICTVVYFTLGVFGYIAFSSHDISGNILMSLSPTMASDVIKLGFVMSVAFSFPLIIFPCRASLYSFLYKKVHSSHHDHIINHSIPETTFRCITVAIIAVSLFVSVLIPNIELVLGLVGSTIGVLICVVFPAACFVHVTYKNTNERLLAKGILFLGLIIMVLGTYANLEAAGENSKVDRYDEKYTQEKIDKIVEDFFEKRDKDGVYLKQEPVLPIEINNNIPLNNDKKKDSEIQPPNPVPPESQSNEKMAAKKVEVHNYEEKKVEPLPVMKETLKRSSQTHPKNLKNKLDLKINGVDKTKPEKAAEVQPQSNEEKNDMLKQQKLIETIKQHGEEQKELMKEQKEILDEIIKTKKELEQNKNGADTNEAKKIAMESIKQIASMAIQSIGGVSEKPVQIDEKKEERLEKLTNEAVQEIAKKAVETIEAIKEIKENPAPLKIADASIQNGMPAKLQSNQNPQQPINSLNVNPPINLQNDQHQINSQDNLKNIKPRAVSPTSNQQQGAASVNVQREIINSENVQPQVINYPNIQHQAVNSQVPQNLNNPQTLANIVNPPVYVPQNNIPPANIEKDKPIHSQPGQIQNNAPINPQTNKESKAAGEAAQLSKVQIPAQTQNKDTLHSHSPDEPQSYKQGEDAQVKNPEAKVHKAVPLPIAMNDLLSSKQIQEKEAVGRQLNEDIQVIVPQKVESNDNIQPNVVRQKREVVDCTQKVELEPKDREICNTLVDRPKEKDIMPPVDLHDMLPKSLVMDTNMLNIGRSLKSYEGDER</sequence>
<keyword evidence="2" id="KW-0813">Transport</keyword>
<dbReference type="InterPro" id="IPR013057">
    <property type="entry name" value="AA_transpt_TM"/>
</dbReference>
<gene>
    <name evidence="11" type="ORF">APLA_LOCUS17378</name>
</gene>
<evidence type="ECO:0000256" key="5">
    <source>
        <dbReference type="ARBA" id="ARBA00022989"/>
    </source>
</evidence>
<feature type="transmembrane region" description="Helical" evidence="9">
    <location>
        <begin position="78"/>
        <end position="98"/>
    </location>
</feature>
<feature type="domain" description="Amino acid transporter transmembrane" evidence="10">
    <location>
        <begin position="395"/>
        <end position="607"/>
    </location>
</feature>
<feature type="coiled-coil region" evidence="7">
    <location>
        <begin position="839"/>
        <end position="874"/>
    </location>
</feature>
<feature type="coiled-coil region" evidence="7">
    <location>
        <begin position="769"/>
        <end position="807"/>
    </location>
</feature>
<dbReference type="Pfam" id="PF01490">
    <property type="entry name" value="Aa_trans"/>
    <property type="match status" value="2"/>
</dbReference>
<feature type="transmembrane region" description="Helical" evidence="9">
    <location>
        <begin position="481"/>
        <end position="509"/>
    </location>
</feature>
<feature type="compositionally biased region" description="Basic and acidic residues" evidence="8">
    <location>
        <begin position="1073"/>
        <end position="1082"/>
    </location>
</feature>
<keyword evidence="5 9" id="KW-1133">Transmembrane helix</keyword>
<feature type="transmembrane region" description="Helical" evidence="9">
    <location>
        <begin position="31"/>
        <end position="53"/>
    </location>
</feature>
<evidence type="ECO:0000256" key="2">
    <source>
        <dbReference type="ARBA" id="ARBA00022448"/>
    </source>
</evidence>
<dbReference type="PANTHER" id="PTHR22950">
    <property type="entry name" value="AMINO ACID TRANSPORTER"/>
    <property type="match status" value="1"/>
</dbReference>